<accession>A0A2T5VD21</accession>
<gene>
    <name evidence="1" type="ORF">C8N35_102368</name>
</gene>
<sequence length="277" mass="29867">MNRLLARLETGLTHRIGTQSIAPVGGSRTPLVIPDEIPVSRWKLPALTVLLALAGAAMIADRVATLSHVPPTPPRWTAETRPVHLSLAGHRLRVPANMVADADQRAGGEQERLDLTLRWPTLSGYDESSAALFYEGDKSLIRIWLEEGSSTVTNAGNAALAGESEGNGDALRAEIYPVAGGLFARAFTTSSAFASEEIVYEATALRTGSQTPFAARCQKWNVAEATCLRRVPLVPGLTLTYRFPRARLADWGRLDRSVMQLAKGFLVAGDRARGASR</sequence>
<reference evidence="1 2" key="1">
    <citation type="submission" date="2018-04" db="EMBL/GenBank/DDBJ databases">
        <title>Genomic Encyclopedia of Archaeal and Bacterial Type Strains, Phase II (KMG-II): from individual species to whole genera.</title>
        <authorList>
            <person name="Goeker M."/>
        </authorList>
    </citation>
    <scope>NUCLEOTIDE SEQUENCE [LARGE SCALE GENOMIC DNA]</scope>
    <source>
        <strain evidence="1 2">DSM 23382</strain>
    </source>
</reference>
<dbReference type="RefSeq" id="WP_107989491.1">
    <property type="nucleotide sequence ID" value="NZ_QAYG01000002.1"/>
</dbReference>
<dbReference type="OrthoDB" id="7959514at2"/>
<proteinExistence type="predicted"/>
<organism evidence="1 2">
    <name type="scientific">Breoghania corrubedonensis</name>
    <dbReference type="NCBI Taxonomy" id="665038"/>
    <lineage>
        <taxon>Bacteria</taxon>
        <taxon>Pseudomonadati</taxon>
        <taxon>Pseudomonadota</taxon>
        <taxon>Alphaproteobacteria</taxon>
        <taxon>Hyphomicrobiales</taxon>
        <taxon>Stappiaceae</taxon>
        <taxon>Breoghania</taxon>
    </lineage>
</organism>
<name>A0A2T5VD21_9HYPH</name>
<keyword evidence="2" id="KW-1185">Reference proteome</keyword>
<evidence type="ECO:0000313" key="1">
    <source>
        <dbReference type="EMBL" id="PTW61653.1"/>
    </source>
</evidence>
<protein>
    <submittedName>
        <fullName evidence="1">Uncharacterized protein</fullName>
    </submittedName>
</protein>
<dbReference type="AlphaFoldDB" id="A0A2T5VD21"/>
<dbReference type="Proteomes" id="UP000244081">
    <property type="component" value="Unassembled WGS sequence"/>
</dbReference>
<comment type="caution">
    <text evidence="1">The sequence shown here is derived from an EMBL/GenBank/DDBJ whole genome shotgun (WGS) entry which is preliminary data.</text>
</comment>
<evidence type="ECO:0000313" key="2">
    <source>
        <dbReference type="Proteomes" id="UP000244081"/>
    </source>
</evidence>
<dbReference type="EMBL" id="QAYG01000002">
    <property type="protein sequence ID" value="PTW61653.1"/>
    <property type="molecule type" value="Genomic_DNA"/>
</dbReference>